<evidence type="ECO:0000256" key="4">
    <source>
        <dbReference type="SAM" id="MobiDB-lite"/>
    </source>
</evidence>
<dbReference type="InterPro" id="IPR000626">
    <property type="entry name" value="Ubiquitin-like_dom"/>
</dbReference>
<dbReference type="SMART" id="SM00213">
    <property type="entry name" value="UBQ"/>
    <property type="match status" value="1"/>
</dbReference>
<dbReference type="Gene3D" id="3.40.50.410">
    <property type="entry name" value="von Willebrand factor, type A domain"/>
    <property type="match status" value="1"/>
</dbReference>
<dbReference type="InterPro" id="IPR056861">
    <property type="entry name" value="HMCN1-like_VWA"/>
</dbReference>
<evidence type="ECO:0008006" key="9">
    <source>
        <dbReference type="Google" id="ProtNLM"/>
    </source>
</evidence>
<dbReference type="SMART" id="SM00327">
    <property type="entry name" value="VWA"/>
    <property type="match status" value="1"/>
</dbReference>
<feature type="domain" description="VWFA" evidence="6">
    <location>
        <begin position="214"/>
        <end position="393"/>
    </location>
</feature>
<feature type="domain" description="Ubiquitin-like" evidence="5">
    <location>
        <begin position="1"/>
        <end position="73"/>
    </location>
</feature>
<dbReference type="Gene3D" id="3.10.20.90">
    <property type="entry name" value="Phosphatidylinositol 3-kinase Catalytic Subunit, Chain A, domain 1"/>
    <property type="match status" value="1"/>
</dbReference>
<proteinExistence type="predicted"/>
<dbReference type="Proteomes" id="UP001344447">
    <property type="component" value="Unassembled WGS sequence"/>
</dbReference>
<dbReference type="EMBL" id="JAVFKY010000001">
    <property type="protein sequence ID" value="KAK5584042.1"/>
    <property type="molecule type" value="Genomic_DNA"/>
</dbReference>
<dbReference type="AlphaFoldDB" id="A0AAN7U8B8"/>
<keyword evidence="2" id="KW-0964">Secreted</keyword>
<feature type="compositionally biased region" description="Low complexity" evidence="4">
    <location>
        <begin position="166"/>
        <end position="176"/>
    </location>
</feature>
<dbReference type="InterPro" id="IPR029071">
    <property type="entry name" value="Ubiquitin-like_domsf"/>
</dbReference>
<evidence type="ECO:0000259" key="5">
    <source>
        <dbReference type="PROSITE" id="PS50053"/>
    </source>
</evidence>
<dbReference type="PROSITE" id="PS50053">
    <property type="entry name" value="UBIQUITIN_2"/>
    <property type="match status" value="1"/>
</dbReference>
<dbReference type="SUPFAM" id="SSF53300">
    <property type="entry name" value="vWA-like"/>
    <property type="match status" value="1"/>
</dbReference>
<dbReference type="Pfam" id="PF25106">
    <property type="entry name" value="VWA_4"/>
    <property type="match status" value="1"/>
</dbReference>
<organism evidence="7 8">
    <name type="scientific">Dictyostelium firmibasis</name>
    <dbReference type="NCBI Taxonomy" id="79012"/>
    <lineage>
        <taxon>Eukaryota</taxon>
        <taxon>Amoebozoa</taxon>
        <taxon>Evosea</taxon>
        <taxon>Eumycetozoa</taxon>
        <taxon>Dictyostelia</taxon>
        <taxon>Dictyosteliales</taxon>
        <taxon>Dictyosteliaceae</taxon>
        <taxon>Dictyostelium</taxon>
    </lineage>
</organism>
<evidence type="ECO:0000259" key="6">
    <source>
        <dbReference type="PROSITE" id="PS50234"/>
    </source>
</evidence>
<dbReference type="SUPFAM" id="SSF54236">
    <property type="entry name" value="Ubiquitin-like"/>
    <property type="match status" value="1"/>
</dbReference>
<dbReference type="Pfam" id="PF00240">
    <property type="entry name" value="ubiquitin"/>
    <property type="match status" value="1"/>
</dbReference>
<evidence type="ECO:0000256" key="1">
    <source>
        <dbReference type="ARBA" id="ARBA00004613"/>
    </source>
</evidence>
<evidence type="ECO:0000256" key="2">
    <source>
        <dbReference type="ARBA" id="ARBA00022525"/>
    </source>
</evidence>
<reference evidence="7 8" key="1">
    <citation type="submission" date="2023-11" db="EMBL/GenBank/DDBJ databases">
        <title>Dfirmibasis_genome.</title>
        <authorList>
            <person name="Edelbroek B."/>
            <person name="Kjellin J."/>
            <person name="Jerlstrom-Hultqvist J."/>
            <person name="Soderbom F."/>
        </authorList>
    </citation>
    <scope>NUCLEOTIDE SEQUENCE [LARGE SCALE GENOMIC DNA]</scope>
    <source>
        <strain evidence="7 8">TNS-C-14</strain>
    </source>
</reference>
<dbReference type="PANTHER" id="PTHR47824:SF3">
    <property type="entry name" value="UBIQUITIN-LIKE DOMAIN-CONTAINING PROTEIN"/>
    <property type="match status" value="1"/>
</dbReference>
<evidence type="ECO:0000313" key="7">
    <source>
        <dbReference type="EMBL" id="KAK5584042.1"/>
    </source>
</evidence>
<protein>
    <recommendedName>
        <fullName evidence="9">Ubiquitin-like domain-containing protein</fullName>
    </recommendedName>
</protein>
<evidence type="ECO:0000256" key="3">
    <source>
        <dbReference type="ARBA" id="ARBA00022729"/>
    </source>
</evidence>
<sequence length="526" mass="59423">MIILVKTSTITFSLDVQKEDRIEVLYNKVAERSGQKIFQFSLLYAGDILSNSTSKGTVGACNIKNESTIHMVVIKEFKLSIQYNDKSYQVQIPNNEGLKISHLKIQVKNLLQEVIDGLETKTNRAIVLSKNGIELDESSPLQSVLNNGDEVEMRLIEVAEPTKNITTTTTTSSSSTHEATLEKKKREEKSIQEENDRLLQSFIDNNDSMSSDVEIMFCFDTTGSMSSIIQNVKREVSNTVKRLIQDIPNIKIGIMGLGDYCDGAKLITTLDLTSKESDLITFIKEIPPTIGGDCPEAYEYALYKAKDLSWSSHTSKAFVLIGDDIPHEPSLTNLKINWFKECDDLHNMGIKIYGIKANSSRNAVFYDEIAERTGGISIDFKNFDLITRLFLAICYRESSKTQFEKYQSEIKNDKDNSLSKILDDLNQDNYKVINSDDVNGNEDINNNNNVKTNIKSDNDGSSSITKTQGNKKVIVKKYGVPINMKSMEPWFNHERDTAKTPTYVYKQNLGYFVKYEEIKSSNCNLM</sequence>
<dbReference type="InterPro" id="IPR002035">
    <property type="entry name" value="VWF_A"/>
</dbReference>
<keyword evidence="3" id="KW-0732">Signal</keyword>
<comment type="subcellular location">
    <subcellularLocation>
        <location evidence="1">Secreted</location>
    </subcellularLocation>
</comment>
<comment type="caution">
    <text evidence="7">The sequence shown here is derived from an EMBL/GenBank/DDBJ whole genome shotgun (WGS) entry which is preliminary data.</text>
</comment>
<dbReference type="PANTHER" id="PTHR47824">
    <property type="entry name" value="UBIQUITIN-LIKE DOMAIN-CONTAINING PROTEIN"/>
    <property type="match status" value="1"/>
</dbReference>
<evidence type="ECO:0000313" key="8">
    <source>
        <dbReference type="Proteomes" id="UP001344447"/>
    </source>
</evidence>
<accession>A0AAN7U8B8</accession>
<feature type="compositionally biased region" description="Basic and acidic residues" evidence="4">
    <location>
        <begin position="179"/>
        <end position="190"/>
    </location>
</feature>
<dbReference type="CDD" id="cd00198">
    <property type="entry name" value="vWFA"/>
    <property type="match status" value="1"/>
</dbReference>
<feature type="region of interest" description="Disordered" evidence="4">
    <location>
        <begin position="162"/>
        <end position="190"/>
    </location>
</feature>
<keyword evidence="8" id="KW-1185">Reference proteome</keyword>
<gene>
    <name evidence="7" type="ORF">RB653_005649</name>
</gene>
<name>A0AAN7U8B8_9MYCE</name>
<dbReference type="PROSITE" id="PS50234">
    <property type="entry name" value="VWFA"/>
    <property type="match status" value="1"/>
</dbReference>
<dbReference type="InterPro" id="IPR036465">
    <property type="entry name" value="vWFA_dom_sf"/>
</dbReference>